<name>A0A1R2B1H7_9CILI</name>
<organism evidence="3 4">
    <name type="scientific">Stentor coeruleus</name>
    <dbReference type="NCBI Taxonomy" id="5963"/>
    <lineage>
        <taxon>Eukaryota</taxon>
        <taxon>Sar</taxon>
        <taxon>Alveolata</taxon>
        <taxon>Ciliophora</taxon>
        <taxon>Postciliodesmatophora</taxon>
        <taxon>Heterotrichea</taxon>
        <taxon>Heterotrichida</taxon>
        <taxon>Stentoridae</taxon>
        <taxon>Stentor</taxon>
    </lineage>
</organism>
<evidence type="ECO:0000256" key="1">
    <source>
        <dbReference type="ARBA" id="ARBA00022801"/>
    </source>
</evidence>
<dbReference type="PANTHER" id="PTHR43736">
    <property type="entry name" value="ADP-RIBOSE PYROPHOSPHATASE"/>
    <property type="match status" value="1"/>
</dbReference>
<dbReference type="Proteomes" id="UP000187209">
    <property type="component" value="Unassembled WGS sequence"/>
</dbReference>
<proteinExistence type="predicted"/>
<dbReference type="OrthoDB" id="10261522at2759"/>
<reference evidence="3 4" key="1">
    <citation type="submission" date="2016-11" db="EMBL/GenBank/DDBJ databases">
        <title>The macronuclear genome of Stentor coeruleus: a giant cell with tiny introns.</title>
        <authorList>
            <person name="Slabodnick M."/>
            <person name="Ruby J.G."/>
            <person name="Reiff S.B."/>
            <person name="Swart E.C."/>
            <person name="Gosai S."/>
            <person name="Prabakaran S."/>
            <person name="Witkowska E."/>
            <person name="Larue G.E."/>
            <person name="Fisher S."/>
            <person name="Freeman R.M."/>
            <person name="Gunawardena J."/>
            <person name="Chu W."/>
            <person name="Stover N.A."/>
            <person name="Gregory B.D."/>
            <person name="Nowacki M."/>
            <person name="Derisi J."/>
            <person name="Roy S.W."/>
            <person name="Marshall W.F."/>
            <person name="Sood P."/>
        </authorList>
    </citation>
    <scope>NUCLEOTIDE SEQUENCE [LARGE SCALE GENOMIC DNA]</scope>
    <source>
        <strain evidence="3">WM001</strain>
    </source>
</reference>
<sequence length="170" mass="20023">MKLIRRGFFFSRTEEIMQVNILNQRIGKVKRADLNKSIYFRTCNIFLFDDSGKLLVQKRSENIKPFPGFWDASPGGVVRINETDLEAVNREIKEEMDFEPDDVKKIATVSIENEEWFWWSTFFKGKVVGEIKKSHEVEDYKFMSIDEIKTRLKKGEKFTPGCLKGLQYLH</sequence>
<dbReference type="PROSITE" id="PS00893">
    <property type="entry name" value="NUDIX_BOX"/>
    <property type="match status" value="1"/>
</dbReference>
<dbReference type="SUPFAM" id="SSF55811">
    <property type="entry name" value="Nudix"/>
    <property type="match status" value="1"/>
</dbReference>
<gene>
    <name evidence="3" type="ORF">SteCoe_31334</name>
</gene>
<dbReference type="PANTHER" id="PTHR43736:SF1">
    <property type="entry name" value="DIHYDRONEOPTERIN TRIPHOSPHATE DIPHOSPHATASE"/>
    <property type="match status" value="1"/>
</dbReference>
<evidence type="ECO:0000313" key="3">
    <source>
        <dbReference type="EMBL" id="OMJ70632.1"/>
    </source>
</evidence>
<dbReference type="Pfam" id="PF00293">
    <property type="entry name" value="NUDIX"/>
    <property type="match status" value="1"/>
</dbReference>
<dbReference type="InterPro" id="IPR000086">
    <property type="entry name" value="NUDIX_hydrolase_dom"/>
</dbReference>
<comment type="caution">
    <text evidence="3">The sequence shown here is derived from an EMBL/GenBank/DDBJ whole genome shotgun (WGS) entry which is preliminary data.</text>
</comment>
<evidence type="ECO:0000313" key="4">
    <source>
        <dbReference type="Proteomes" id="UP000187209"/>
    </source>
</evidence>
<dbReference type="InterPro" id="IPR015797">
    <property type="entry name" value="NUDIX_hydrolase-like_dom_sf"/>
</dbReference>
<dbReference type="AlphaFoldDB" id="A0A1R2B1H7"/>
<evidence type="ECO:0000259" key="2">
    <source>
        <dbReference type="PROSITE" id="PS51462"/>
    </source>
</evidence>
<dbReference type="GO" id="GO:0016787">
    <property type="term" value="F:hydrolase activity"/>
    <property type="evidence" value="ECO:0007669"/>
    <property type="project" value="UniProtKB-KW"/>
</dbReference>
<keyword evidence="4" id="KW-1185">Reference proteome</keyword>
<dbReference type="Gene3D" id="3.90.79.10">
    <property type="entry name" value="Nucleoside Triphosphate Pyrophosphohydrolase"/>
    <property type="match status" value="1"/>
</dbReference>
<protein>
    <recommendedName>
        <fullName evidence="2">Nudix hydrolase domain-containing protein</fullName>
    </recommendedName>
</protein>
<feature type="domain" description="Nudix hydrolase" evidence="2">
    <location>
        <begin position="38"/>
        <end position="166"/>
    </location>
</feature>
<dbReference type="InterPro" id="IPR020084">
    <property type="entry name" value="NUDIX_hydrolase_CS"/>
</dbReference>
<keyword evidence="1" id="KW-0378">Hydrolase</keyword>
<dbReference type="PROSITE" id="PS51462">
    <property type="entry name" value="NUDIX"/>
    <property type="match status" value="1"/>
</dbReference>
<accession>A0A1R2B1H7</accession>
<dbReference type="EMBL" id="MPUH01001068">
    <property type="protein sequence ID" value="OMJ70632.1"/>
    <property type="molecule type" value="Genomic_DNA"/>
</dbReference>